<dbReference type="InterPro" id="IPR036390">
    <property type="entry name" value="WH_DNA-bd_sf"/>
</dbReference>
<keyword evidence="1" id="KW-0805">Transcription regulation</keyword>
<dbReference type="PRINTS" id="PR00033">
    <property type="entry name" value="HTHASNC"/>
</dbReference>
<dbReference type="AlphaFoldDB" id="A0A238YCQ8"/>
<dbReference type="OrthoDB" id="8114900at2"/>
<dbReference type="InterPro" id="IPR008920">
    <property type="entry name" value="TF_FadR/GntR_C"/>
</dbReference>
<dbReference type="RefSeq" id="WP_089272289.1">
    <property type="nucleotide sequence ID" value="NZ_FZNN01000016.1"/>
</dbReference>
<feature type="domain" description="HTH gntR-type" evidence="4">
    <location>
        <begin position="18"/>
        <end position="85"/>
    </location>
</feature>
<dbReference type="Pfam" id="PF07729">
    <property type="entry name" value="FCD"/>
    <property type="match status" value="1"/>
</dbReference>
<dbReference type="Pfam" id="PF00392">
    <property type="entry name" value="GntR"/>
    <property type="match status" value="1"/>
</dbReference>
<keyword evidence="2" id="KW-0238">DNA-binding</keyword>
<dbReference type="PRINTS" id="PR00035">
    <property type="entry name" value="HTHGNTR"/>
</dbReference>
<dbReference type="SMART" id="SM00895">
    <property type="entry name" value="FCD"/>
    <property type="match status" value="1"/>
</dbReference>
<dbReference type="InterPro" id="IPR011711">
    <property type="entry name" value="GntR_C"/>
</dbReference>
<dbReference type="Gene3D" id="1.20.120.530">
    <property type="entry name" value="GntR ligand-binding domain-like"/>
    <property type="match status" value="1"/>
</dbReference>
<dbReference type="SUPFAM" id="SSF46785">
    <property type="entry name" value="Winged helix' DNA-binding domain"/>
    <property type="match status" value="1"/>
</dbReference>
<evidence type="ECO:0000313" key="6">
    <source>
        <dbReference type="Proteomes" id="UP000198417"/>
    </source>
</evidence>
<dbReference type="PROSITE" id="PS50949">
    <property type="entry name" value="HTH_GNTR"/>
    <property type="match status" value="1"/>
</dbReference>
<dbReference type="CDD" id="cd07377">
    <property type="entry name" value="WHTH_GntR"/>
    <property type="match status" value="1"/>
</dbReference>
<sequence length="232" mass="25725">MKRKEKLEVVGSETPARLLQGQNAYERLFDEIRSGVLRPGARLTETEIAERLAISRTPVREAIRRLEADGLVDHQPRTGAVVRSLDYPEIMELYEMRTVLEGTAARLAARAASPVELEELQAINAEMAAATGDNAALVRLNRQFHARLLDAARNRFLLKSMASVETTLLILGPSSMESPERAQQALAEHRVLLDALIARDGAAAETAMREHMEHAQLTRLRMLRQSATGALK</sequence>
<dbReference type="SMART" id="SM00345">
    <property type="entry name" value="HTH_GNTR"/>
    <property type="match status" value="1"/>
</dbReference>
<accession>A0A238YCQ8</accession>
<dbReference type="GO" id="GO:0043565">
    <property type="term" value="F:sequence-specific DNA binding"/>
    <property type="evidence" value="ECO:0007669"/>
    <property type="project" value="InterPro"/>
</dbReference>
<proteinExistence type="predicted"/>
<protein>
    <submittedName>
        <fullName evidence="5">Transcriptional regulator, GntR family</fullName>
    </submittedName>
</protein>
<gene>
    <name evidence="5" type="ORF">SAMN06265370_11631</name>
</gene>
<evidence type="ECO:0000313" key="5">
    <source>
        <dbReference type="EMBL" id="SNR68927.1"/>
    </source>
</evidence>
<keyword evidence="3" id="KW-0804">Transcription</keyword>
<dbReference type="InterPro" id="IPR000524">
    <property type="entry name" value="Tscrpt_reg_HTH_GntR"/>
</dbReference>
<organism evidence="5 6">
    <name type="scientific">Puniceibacterium sediminis</name>
    <dbReference type="NCBI Taxonomy" id="1608407"/>
    <lineage>
        <taxon>Bacteria</taxon>
        <taxon>Pseudomonadati</taxon>
        <taxon>Pseudomonadota</taxon>
        <taxon>Alphaproteobacteria</taxon>
        <taxon>Rhodobacterales</taxon>
        <taxon>Paracoccaceae</taxon>
        <taxon>Puniceibacterium</taxon>
    </lineage>
</organism>
<dbReference type="EMBL" id="FZNN01000016">
    <property type="protein sequence ID" value="SNR68927.1"/>
    <property type="molecule type" value="Genomic_DNA"/>
</dbReference>
<evidence type="ECO:0000259" key="4">
    <source>
        <dbReference type="PROSITE" id="PS50949"/>
    </source>
</evidence>
<dbReference type="PANTHER" id="PTHR43537:SF49">
    <property type="entry name" value="TRANSCRIPTIONAL REGULATORY PROTEIN"/>
    <property type="match status" value="1"/>
</dbReference>
<dbReference type="PANTHER" id="PTHR43537">
    <property type="entry name" value="TRANSCRIPTIONAL REGULATOR, GNTR FAMILY"/>
    <property type="match status" value="1"/>
</dbReference>
<evidence type="ECO:0000256" key="1">
    <source>
        <dbReference type="ARBA" id="ARBA00023015"/>
    </source>
</evidence>
<dbReference type="InterPro" id="IPR036388">
    <property type="entry name" value="WH-like_DNA-bd_sf"/>
</dbReference>
<dbReference type="GO" id="GO:0003700">
    <property type="term" value="F:DNA-binding transcription factor activity"/>
    <property type="evidence" value="ECO:0007669"/>
    <property type="project" value="InterPro"/>
</dbReference>
<dbReference type="Proteomes" id="UP000198417">
    <property type="component" value="Unassembled WGS sequence"/>
</dbReference>
<evidence type="ECO:0000256" key="2">
    <source>
        <dbReference type="ARBA" id="ARBA00023125"/>
    </source>
</evidence>
<dbReference type="Gene3D" id="1.10.10.10">
    <property type="entry name" value="Winged helix-like DNA-binding domain superfamily/Winged helix DNA-binding domain"/>
    <property type="match status" value="1"/>
</dbReference>
<name>A0A238YCQ8_9RHOB</name>
<reference evidence="5 6" key="1">
    <citation type="submission" date="2017-06" db="EMBL/GenBank/DDBJ databases">
        <authorList>
            <person name="Kim H.J."/>
            <person name="Triplett B.A."/>
        </authorList>
    </citation>
    <scope>NUCLEOTIDE SEQUENCE [LARGE SCALE GENOMIC DNA]</scope>
    <source>
        <strain evidence="5 6">DSM 29052</strain>
    </source>
</reference>
<evidence type="ECO:0000256" key="3">
    <source>
        <dbReference type="ARBA" id="ARBA00023163"/>
    </source>
</evidence>
<dbReference type="InterPro" id="IPR000485">
    <property type="entry name" value="AsnC-type_HTH_dom"/>
</dbReference>
<keyword evidence="6" id="KW-1185">Reference proteome</keyword>
<dbReference type="SUPFAM" id="SSF48008">
    <property type="entry name" value="GntR ligand-binding domain-like"/>
    <property type="match status" value="1"/>
</dbReference>